<sequence>MRIEVTIDKNKKLPEGALAALQEELMRRIDEKYCDFSLSLRRASMDGLSVLGGDKGDEERIEQILPETKETSDGWFY</sequence>
<dbReference type="EMBL" id="CP046115">
    <property type="protein sequence ID" value="QGN37799.1"/>
    <property type="molecule type" value="Genomic_DNA"/>
</dbReference>
<evidence type="ECO:0000313" key="1">
    <source>
        <dbReference type="EMBL" id="QGN37799.1"/>
    </source>
</evidence>
<name>A0A6B8MSG6_KLEOX</name>
<evidence type="ECO:0000313" key="2">
    <source>
        <dbReference type="Proteomes" id="UP000427108"/>
    </source>
</evidence>
<dbReference type="InterPro" id="IPR010391">
    <property type="entry name" value="DNA_damage-inducible_DinI-like"/>
</dbReference>
<dbReference type="RefSeq" id="WP_154680225.1">
    <property type="nucleotide sequence ID" value="NZ_CP046115.1"/>
</dbReference>
<dbReference type="OrthoDB" id="6590090at2"/>
<dbReference type="Proteomes" id="UP000427108">
    <property type="component" value="Chromosome"/>
</dbReference>
<proteinExistence type="predicted"/>
<protein>
    <submittedName>
        <fullName evidence="1">DinI-like family protein</fullName>
    </submittedName>
</protein>
<dbReference type="Pfam" id="PF06183">
    <property type="entry name" value="DinI"/>
    <property type="match status" value="1"/>
</dbReference>
<dbReference type="AlphaFoldDB" id="A0A6B8MSG6"/>
<reference evidence="1 2" key="1">
    <citation type="submission" date="2019-11" db="EMBL/GenBank/DDBJ databases">
        <title>Isolation and Application of One Kind of P-Hydroxybenzoic Acid Degrading Bacterium in Mitigating Cropping Obstacle of Cucumber.</title>
        <authorList>
            <person name="Wu F."/>
            <person name="An Y."/>
        </authorList>
    </citation>
    <scope>NUCLEOTIDE SEQUENCE [LARGE SCALE GENOMIC DNA]</scope>
    <source>
        <strain evidence="1 2">P620</strain>
    </source>
</reference>
<gene>
    <name evidence="1" type="ORF">GJ746_10995</name>
</gene>
<dbReference type="GO" id="GO:0009432">
    <property type="term" value="P:SOS response"/>
    <property type="evidence" value="ECO:0007669"/>
    <property type="project" value="TreeGrafter"/>
</dbReference>
<dbReference type="SUPFAM" id="SSF54857">
    <property type="entry name" value="DNA damage-inducible protein DinI"/>
    <property type="match status" value="1"/>
</dbReference>
<dbReference type="PANTHER" id="PTHR36572:SF2">
    <property type="entry name" value="DNA DAMAGE-INDUCIBLE PROTEIN I"/>
    <property type="match status" value="1"/>
</dbReference>
<dbReference type="InterPro" id="IPR036687">
    <property type="entry name" value="DinI-like_sf"/>
</dbReference>
<dbReference type="PANTHER" id="PTHR36572">
    <property type="entry name" value="DNA DAMAGE-INDUCIBLE PROTEIN I-RELATED"/>
    <property type="match status" value="1"/>
</dbReference>
<dbReference type="Gene3D" id="3.30.910.10">
    <property type="entry name" value="DinI-like"/>
    <property type="match status" value="1"/>
</dbReference>
<organism evidence="1 2">
    <name type="scientific">Klebsiella oxytoca</name>
    <dbReference type="NCBI Taxonomy" id="571"/>
    <lineage>
        <taxon>Bacteria</taxon>
        <taxon>Pseudomonadati</taxon>
        <taxon>Pseudomonadota</taxon>
        <taxon>Gammaproteobacteria</taxon>
        <taxon>Enterobacterales</taxon>
        <taxon>Enterobacteriaceae</taxon>
        <taxon>Klebsiella/Raoultella group</taxon>
        <taxon>Klebsiella</taxon>
    </lineage>
</organism>
<accession>A0A6B8MSG6</accession>